<comment type="function">
    <text evidence="4">Responsible for synthesis of pseudouridine from uracil-13 in transfer RNAs.</text>
</comment>
<dbReference type="InterPro" id="IPR050170">
    <property type="entry name" value="TruD_pseudoU_synthase"/>
</dbReference>
<comment type="similarity">
    <text evidence="1 4">Belongs to the pseudouridine synthase TruD family.</text>
</comment>
<dbReference type="RefSeq" id="WP_078255653.1">
    <property type="nucleotide sequence ID" value="NZ_MUXT01000004.1"/>
</dbReference>
<evidence type="ECO:0000256" key="1">
    <source>
        <dbReference type="ARBA" id="ARBA00007953"/>
    </source>
</evidence>
<protein>
    <recommendedName>
        <fullName evidence="4">tRNA pseudouridine synthase D</fullName>
        <ecNumber evidence="4">5.4.99.27</ecNumber>
    </recommendedName>
    <alternativeName>
        <fullName evidence="4">tRNA pseudouridine(13) synthase</fullName>
    </alternativeName>
    <alternativeName>
        <fullName evidence="4">tRNA pseudouridylate synthase D</fullName>
    </alternativeName>
    <alternativeName>
        <fullName evidence="4">tRNA-uridine isomerase D</fullName>
    </alternativeName>
</protein>
<dbReference type="InterPro" id="IPR043165">
    <property type="entry name" value="TruD_insert_sf"/>
</dbReference>
<dbReference type="EC" id="5.4.99.27" evidence="4"/>
<evidence type="ECO:0000313" key="7">
    <source>
        <dbReference type="Proteomes" id="UP000190322"/>
    </source>
</evidence>
<dbReference type="PANTHER" id="PTHR47811:SF1">
    <property type="entry name" value="TRNA PSEUDOURIDINE SYNTHASE D"/>
    <property type="match status" value="1"/>
</dbReference>
<dbReference type="Pfam" id="PF01142">
    <property type="entry name" value="TruD"/>
    <property type="match status" value="2"/>
</dbReference>
<dbReference type="InterPro" id="IPR042214">
    <property type="entry name" value="TruD_catalytic"/>
</dbReference>
<dbReference type="Gene3D" id="3.30.2350.20">
    <property type="entry name" value="TruD, catalytic domain"/>
    <property type="match status" value="1"/>
</dbReference>
<comment type="catalytic activity">
    <reaction evidence="4">
        <text>uridine(13) in tRNA = pseudouridine(13) in tRNA</text>
        <dbReference type="Rhea" id="RHEA:42540"/>
        <dbReference type="Rhea" id="RHEA-COMP:10105"/>
        <dbReference type="Rhea" id="RHEA-COMP:10106"/>
        <dbReference type="ChEBI" id="CHEBI:65314"/>
        <dbReference type="ChEBI" id="CHEBI:65315"/>
        <dbReference type="EC" id="5.4.99.27"/>
    </reaction>
</comment>
<dbReference type="GO" id="GO:0005829">
    <property type="term" value="C:cytosol"/>
    <property type="evidence" value="ECO:0007669"/>
    <property type="project" value="TreeGrafter"/>
</dbReference>
<dbReference type="Gene3D" id="3.30.2340.10">
    <property type="entry name" value="TruD, insertion domain"/>
    <property type="match status" value="1"/>
</dbReference>
<reference evidence="6 7" key="1">
    <citation type="submission" date="2017-02" db="EMBL/GenBank/DDBJ databases">
        <title>Draft genome sequence of Moraxella canis CCUG 8415A type strain.</title>
        <authorList>
            <person name="Engstrom-Jakobsson H."/>
            <person name="Salva-Serra F."/>
            <person name="Thorell K."/>
            <person name="Gonzales-Siles L."/>
            <person name="Karlsson R."/>
            <person name="Boulund F."/>
            <person name="Engstrand L."/>
            <person name="Moore E."/>
        </authorList>
    </citation>
    <scope>NUCLEOTIDE SEQUENCE [LARGE SCALE GENOMIC DNA]</scope>
    <source>
        <strain evidence="6 7">CCUG 8415A</strain>
    </source>
</reference>
<sequence length="361" mass="41006">MRPTTLPLPWQPPALSADFKRMPEDFIVTEMLDIEHSGSGEHLWLHITKINLNTAYVAKLLAAWAGVPARDVGYSGLKDRHAVTHQWFSIRLPSQTMPDISLENFTKAHLNDGESIILNKLTWHNRKLNRGTHKYNHFAIRLCHLEGDISAIDETLKRIKSGGVPNYFGEQRFGIEGKNLDKAYRFFEKQLMSNQPYRPNKKLAEKDGLMISAARSALFNALLGKRVADGTWNQALLGDVFNLEGTGSIFQDALTDEIKSRVKQCDIHPTAPLMGIGDRRDRGAARALYDTLLDDDRYQTLCQGLIKIGAKLTYRPLRLMVHDLTWERSGDDLCLEFRLPKGTFATVVIRMIVQEYHSKHT</sequence>
<evidence type="ECO:0000259" key="5">
    <source>
        <dbReference type="PROSITE" id="PS50984"/>
    </source>
</evidence>
<dbReference type="PANTHER" id="PTHR47811">
    <property type="entry name" value="TRNA PSEUDOURIDINE SYNTHASE D"/>
    <property type="match status" value="1"/>
</dbReference>
<dbReference type="SUPFAM" id="SSF55120">
    <property type="entry name" value="Pseudouridine synthase"/>
    <property type="match status" value="1"/>
</dbReference>
<name>A0A1S9ZLU4_9GAMM</name>
<dbReference type="InterPro" id="IPR011760">
    <property type="entry name" value="PsdUridine_synth_TruD_insert"/>
</dbReference>
<dbReference type="InterPro" id="IPR020103">
    <property type="entry name" value="PsdUridine_synth_cat_dom_sf"/>
</dbReference>
<dbReference type="InterPro" id="IPR001656">
    <property type="entry name" value="PsdUridine_synth_TruD"/>
</dbReference>
<dbReference type="HAMAP" id="MF_01082">
    <property type="entry name" value="TruD"/>
    <property type="match status" value="1"/>
</dbReference>
<dbReference type="GO" id="GO:0031119">
    <property type="term" value="P:tRNA pseudouridine synthesis"/>
    <property type="evidence" value="ECO:0007669"/>
    <property type="project" value="UniProtKB-UniRule"/>
</dbReference>
<evidence type="ECO:0000256" key="3">
    <source>
        <dbReference type="ARBA" id="ARBA00023235"/>
    </source>
</evidence>
<dbReference type="GO" id="GO:0003723">
    <property type="term" value="F:RNA binding"/>
    <property type="evidence" value="ECO:0007669"/>
    <property type="project" value="InterPro"/>
</dbReference>
<dbReference type="GO" id="GO:0160150">
    <property type="term" value="F:tRNA pseudouridine(13) synthase activity"/>
    <property type="evidence" value="ECO:0007669"/>
    <property type="project" value="UniProtKB-EC"/>
</dbReference>
<gene>
    <name evidence="4" type="primary">truD</name>
    <name evidence="6" type="ORF">B0180_03355</name>
</gene>
<dbReference type="InterPro" id="IPR020119">
    <property type="entry name" value="PsdUridine_synth_TruD_CS"/>
</dbReference>
<keyword evidence="3 4" id="KW-0413">Isomerase</keyword>
<proteinExistence type="inferred from homology"/>
<evidence type="ECO:0000313" key="6">
    <source>
        <dbReference type="EMBL" id="OOR84602.1"/>
    </source>
</evidence>
<feature type="active site" description="Nucleophile" evidence="4">
    <location>
        <position position="79"/>
    </location>
</feature>
<comment type="caution">
    <text evidence="6">The sequence shown here is derived from an EMBL/GenBank/DDBJ whole genome shotgun (WGS) entry which is preliminary data.</text>
</comment>
<dbReference type="AlphaFoldDB" id="A0A1S9ZLU4"/>
<keyword evidence="2 4" id="KW-0819">tRNA processing</keyword>
<evidence type="ECO:0000256" key="4">
    <source>
        <dbReference type="HAMAP-Rule" id="MF_01082"/>
    </source>
</evidence>
<dbReference type="PROSITE" id="PS01268">
    <property type="entry name" value="UPF0024"/>
    <property type="match status" value="1"/>
</dbReference>
<dbReference type="PROSITE" id="PS50984">
    <property type="entry name" value="TRUD"/>
    <property type="match status" value="1"/>
</dbReference>
<feature type="domain" description="TRUD" evidence="5">
    <location>
        <begin position="163"/>
        <end position="320"/>
    </location>
</feature>
<evidence type="ECO:0000256" key="2">
    <source>
        <dbReference type="ARBA" id="ARBA00022694"/>
    </source>
</evidence>
<dbReference type="EMBL" id="MUXT01000004">
    <property type="protein sequence ID" value="OOR84602.1"/>
    <property type="molecule type" value="Genomic_DNA"/>
</dbReference>
<dbReference type="Proteomes" id="UP000190322">
    <property type="component" value="Unassembled WGS sequence"/>
</dbReference>
<organism evidence="6 7">
    <name type="scientific">Moraxella canis</name>
    <dbReference type="NCBI Taxonomy" id="90239"/>
    <lineage>
        <taxon>Bacteria</taxon>
        <taxon>Pseudomonadati</taxon>
        <taxon>Pseudomonadota</taxon>
        <taxon>Gammaproteobacteria</taxon>
        <taxon>Moraxellales</taxon>
        <taxon>Moraxellaceae</taxon>
        <taxon>Moraxella</taxon>
    </lineage>
</organism>
<accession>A0A1S9ZLU4</accession>